<dbReference type="GO" id="GO:0005886">
    <property type="term" value="C:plasma membrane"/>
    <property type="evidence" value="ECO:0007669"/>
    <property type="project" value="TreeGrafter"/>
</dbReference>
<proteinExistence type="predicted"/>
<dbReference type="AlphaFoldDB" id="A0A1A9RBS3"/>
<gene>
    <name evidence="2" type="ORF">A7P85_09615</name>
</gene>
<sequence>MSKQLYSGKIWSKLWLKALLFGLVLLALWLGASFGLSRLLSEARIRQTANQMLAAQGQQLNFDGRQIERGWFPYPYVVLHQVGLSRAQENGQTLNAEAVRLSFGWSALWGDVSIHSLHLQRASISARRLENGQWEVAGFTANQAASSTLPSHIELDDCSLRLQYGEQKQTLRQVSGFIDRAAENFSLSASLFTPQEYRIEASGAYSGSHFEQLQANLAGFLPNGQPFTAAWQGNADYTAEQSRLNTKDGRLSIHVPAWSLNIDGNTRNWQFSPDSVVLPETHIVFNIDADHNQSSAETVRHSGSGSINKVSYQNRTLSIAGFQLSGAVEYEQGSSGYSANGRLQAQPGHFQIDNLYLSTRHNAAPGSMPYLSGQWHGQAAGNNQNWKAELRGSLDNNEGYLKISGSLNEQGHNIEAALNLSKLSLSSYLETKRPAPAAENTAAPLWLQYWPRALRHRQIQLTLDIGTLESSGLQIQNFHSTLHLDADKLETQTIKMQMYEGNAEGSAVLHYDSRPKWETAIQFNNIQIKPLLQDAFRFNHLSGRGNASFRLGAEGLKRSEWHTTLVGQGKIVLDNGAWQGINLGKLLNKPENLPAQNLIRYNAESSTPFRHFSIEASVENGMGTTPSLSLQSDSLNLSGQGSFDIRTATLNYAVLASAGQDLWLPLKINGSISRPNFALDYQRITGNLQSPEQKQRALQDVLQQQWLWIQKLPENQLP</sequence>
<evidence type="ECO:0000259" key="1">
    <source>
        <dbReference type="Pfam" id="PF05170"/>
    </source>
</evidence>
<dbReference type="EMBL" id="LXSF01000012">
    <property type="protein sequence ID" value="OAM15426.1"/>
    <property type="molecule type" value="Genomic_DNA"/>
</dbReference>
<reference evidence="3" key="1">
    <citation type="submission" date="2016-05" db="EMBL/GenBank/DDBJ databases">
        <title>Draft genome of Corynebacterium afermentans subsp. afermentans LCDC 88199T.</title>
        <authorList>
            <person name="Bernier A.-M."/>
            <person name="Bernard K."/>
        </authorList>
    </citation>
    <scope>NUCLEOTIDE SEQUENCE [LARGE SCALE GENOMIC DNA]</scope>
    <source>
        <strain evidence="3">NML01-0328</strain>
    </source>
</reference>
<name>A0A1A9RBS3_EIKCO</name>
<dbReference type="InterPro" id="IPR052894">
    <property type="entry name" value="AsmA-related"/>
</dbReference>
<dbReference type="Proteomes" id="UP000078003">
    <property type="component" value="Unassembled WGS sequence"/>
</dbReference>
<dbReference type="Pfam" id="PF05170">
    <property type="entry name" value="AsmA"/>
    <property type="match status" value="2"/>
</dbReference>
<feature type="domain" description="AsmA" evidence="1">
    <location>
        <begin position="407"/>
        <end position="626"/>
    </location>
</feature>
<evidence type="ECO:0000313" key="2">
    <source>
        <dbReference type="EMBL" id="OAM15426.1"/>
    </source>
</evidence>
<dbReference type="InterPro" id="IPR007844">
    <property type="entry name" value="AsmA"/>
</dbReference>
<organism evidence="2 3">
    <name type="scientific">Eikenella corrodens</name>
    <dbReference type="NCBI Taxonomy" id="539"/>
    <lineage>
        <taxon>Bacteria</taxon>
        <taxon>Pseudomonadati</taxon>
        <taxon>Pseudomonadota</taxon>
        <taxon>Betaproteobacteria</taxon>
        <taxon>Neisseriales</taxon>
        <taxon>Neisseriaceae</taxon>
        <taxon>Eikenella</taxon>
    </lineage>
</organism>
<protein>
    <recommendedName>
        <fullName evidence="1">AsmA domain-containing protein</fullName>
    </recommendedName>
</protein>
<dbReference type="PANTHER" id="PTHR30441">
    <property type="entry name" value="DUF748 DOMAIN-CONTAINING PROTEIN"/>
    <property type="match status" value="1"/>
</dbReference>
<evidence type="ECO:0000313" key="3">
    <source>
        <dbReference type="Proteomes" id="UP000078003"/>
    </source>
</evidence>
<dbReference type="PANTHER" id="PTHR30441:SF4">
    <property type="entry name" value="PROTEIN ASMA"/>
    <property type="match status" value="1"/>
</dbReference>
<dbReference type="RefSeq" id="WP_064084804.1">
    <property type="nucleotide sequence ID" value="NZ_LXSF01000012.1"/>
</dbReference>
<dbReference type="GO" id="GO:0090313">
    <property type="term" value="P:regulation of protein targeting to membrane"/>
    <property type="evidence" value="ECO:0007669"/>
    <property type="project" value="TreeGrafter"/>
</dbReference>
<accession>A0A1A9RBS3</accession>
<comment type="caution">
    <text evidence="2">The sequence shown here is derived from an EMBL/GenBank/DDBJ whole genome shotgun (WGS) entry which is preliminary data.</text>
</comment>
<feature type="domain" description="AsmA" evidence="1">
    <location>
        <begin position="18"/>
        <end position="144"/>
    </location>
</feature>